<dbReference type="PANTHER" id="PTHR38658:SF1">
    <property type="entry name" value="OXPP CYCLE PROTEIN OPCA-RELATED"/>
    <property type="match status" value="1"/>
</dbReference>
<dbReference type="InterPro" id="IPR004555">
    <property type="entry name" value="G6PDH_assembly_OpcA"/>
</dbReference>
<protein>
    <recommendedName>
        <fullName evidence="4">Glucose-6-phosphate dehydrogenase</fullName>
    </recommendedName>
</protein>
<evidence type="ECO:0008006" key="4">
    <source>
        <dbReference type="Google" id="ProtNLM"/>
    </source>
</evidence>
<evidence type="ECO:0000313" key="3">
    <source>
        <dbReference type="EMBL" id="HEG92620.1"/>
    </source>
</evidence>
<dbReference type="InterPro" id="IPR046801">
    <property type="entry name" value="OpcA_G6PD_N"/>
</dbReference>
<dbReference type="AlphaFoldDB" id="A0A831X9U5"/>
<feature type="domain" description="Glucose-6-phosphate dehydrogenase assembly protein OpcA C-terminal" evidence="2">
    <location>
        <begin position="203"/>
        <end position="380"/>
    </location>
</feature>
<sequence length="395" mass="44364">MAELQTSRLIPRGAGMTIDVDAIERELADLWRSSGRFDARGVEVALSRTSVLTLFVYASDAARAEQARELIDQLSSEHPSRVVLLTGQDPGIPGQDQSATEVSIQCKLGVAERYAPCYEQIAITLPADGLDLLPSLLIPLTLPDLPSFLWWCGPAPLQDRRFARIARAVDRVILDSLDFARPVRDLVHTRRLHDQLKPVDTIVSDLNWARIAPWQEMTARVFDLPHCRWALDAITDVWVVSGRYEHLPPNPSQALLFLGWMGSRLGWEFDDAVSRPDGCCISMSDANGQRIEWNLCFEPYAARLHGHMLSVQFQARRDSEQATFTIARGGLDRATVKLSAHNRQQQLLDYAFHHALFDLRRLLVREFQALAADPLYEAALAEAEGLARSVEPWLI</sequence>
<dbReference type="PANTHER" id="PTHR38658">
    <property type="entry name" value="OXPP CYCLE PROTEIN OPCA-RELATED"/>
    <property type="match status" value="1"/>
</dbReference>
<evidence type="ECO:0000259" key="2">
    <source>
        <dbReference type="Pfam" id="PF20171"/>
    </source>
</evidence>
<name>A0A831X9U5_9BACT</name>
<proteinExistence type="predicted"/>
<accession>A0A831X9U5</accession>
<dbReference type="Pfam" id="PF20171">
    <property type="entry name" value="OpcA_G6PD_C"/>
    <property type="match status" value="1"/>
</dbReference>
<dbReference type="Pfam" id="PF10128">
    <property type="entry name" value="OpcA_G6PD_assem"/>
    <property type="match status" value="1"/>
</dbReference>
<dbReference type="EMBL" id="DSIY01000337">
    <property type="protein sequence ID" value="HEG92620.1"/>
    <property type="molecule type" value="Genomic_DNA"/>
</dbReference>
<dbReference type="InterPro" id="IPR046802">
    <property type="entry name" value="OpcA_G6PD_C"/>
</dbReference>
<reference evidence="3" key="1">
    <citation type="journal article" date="2020" name="mSystems">
        <title>Genome- and Community-Level Interaction Insights into Carbon Utilization and Element Cycling Functions of Hydrothermarchaeota in Hydrothermal Sediment.</title>
        <authorList>
            <person name="Zhou Z."/>
            <person name="Liu Y."/>
            <person name="Xu W."/>
            <person name="Pan J."/>
            <person name="Luo Z.H."/>
            <person name="Li M."/>
        </authorList>
    </citation>
    <scope>NUCLEOTIDE SEQUENCE [LARGE SCALE GENOMIC DNA]</scope>
    <source>
        <strain evidence="3">SpSt-210</strain>
    </source>
</reference>
<gene>
    <name evidence="3" type="ORF">ENP34_14470</name>
</gene>
<evidence type="ECO:0000259" key="1">
    <source>
        <dbReference type="Pfam" id="PF10128"/>
    </source>
</evidence>
<comment type="caution">
    <text evidence="3">The sequence shown here is derived from an EMBL/GenBank/DDBJ whole genome shotgun (WGS) entry which is preliminary data.</text>
</comment>
<feature type="domain" description="Glucose-6-phosphate dehydrogenase assembly protein OpcA N-terminal" evidence="1">
    <location>
        <begin position="72"/>
        <end position="190"/>
    </location>
</feature>
<organism evidence="3">
    <name type="scientific">Thermorudis peleae</name>
    <dbReference type="NCBI Taxonomy" id="1382356"/>
    <lineage>
        <taxon>Bacteria</taxon>
        <taxon>Pseudomonadati</taxon>
        <taxon>Thermomicrobiota</taxon>
        <taxon>Thermomicrobia</taxon>
        <taxon>Thermomicrobia incertae sedis</taxon>
        <taxon>Thermorudis</taxon>
    </lineage>
</organism>